<sequence length="43" mass="5277">MRIEIKEFEKRMKLQGVIFEYTPHFYHNLAETLGIIKKARRKI</sequence>
<gene>
    <name evidence="1" type="ORF">MmTuc01_0816</name>
</gene>
<evidence type="ECO:0000313" key="2">
    <source>
        <dbReference type="Proteomes" id="UP000011718"/>
    </source>
</evidence>
<evidence type="ECO:0000313" key="1">
    <source>
        <dbReference type="EMBL" id="AGF96222.1"/>
    </source>
</evidence>
<dbReference type="Proteomes" id="UP000011718">
    <property type="component" value="Chromosome"/>
</dbReference>
<dbReference type="EMBL" id="CP004144">
    <property type="protein sequence ID" value="AGF96222.1"/>
    <property type="molecule type" value="Genomic_DNA"/>
</dbReference>
<organism evidence="1 2">
    <name type="scientific">Methanosarcina mazei Tuc01</name>
    <dbReference type="NCBI Taxonomy" id="1236903"/>
    <lineage>
        <taxon>Archaea</taxon>
        <taxon>Methanobacteriati</taxon>
        <taxon>Methanobacteriota</taxon>
        <taxon>Stenosarchaea group</taxon>
        <taxon>Methanomicrobia</taxon>
        <taxon>Methanosarcinales</taxon>
        <taxon>Methanosarcinaceae</taxon>
        <taxon>Methanosarcina</taxon>
    </lineage>
</organism>
<dbReference type="BioCyc" id="MMAZ1236903:G139K-775-MONOMER"/>
<name>M1P723_METMZ</name>
<dbReference type="HOGENOM" id="CLU_3227828_0_0_2"/>
<dbReference type="AlphaFoldDB" id="M1P723"/>
<accession>M1P723</accession>
<reference evidence="1 2" key="1">
    <citation type="journal article" date="2013" name="Genome Announc.">
        <title>Complete Genome of a Methanosarcina mazei Strain Isolated from Sediment Samples from an Amazonian Flooded Area.</title>
        <authorList>
            <person name="Assis das Gracas D."/>
            <person name="Thiago Juca Ramos R."/>
            <person name="Vieira Araujo A.C."/>
            <person name="Zahlouth R."/>
            <person name="Ribeiro Carneiro A."/>
            <person name="Souza Lopes T."/>
            <person name="Azevedo Barauna R."/>
            <person name="Azevedo V."/>
            <person name="Cruz Schneider M.P."/>
            <person name="Pellizari V.H."/>
            <person name="Silva A."/>
        </authorList>
    </citation>
    <scope>NUCLEOTIDE SEQUENCE [LARGE SCALE GENOMIC DNA]</scope>
    <source>
        <strain evidence="1 2">Tuc01</strain>
    </source>
</reference>
<dbReference type="KEGG" id="mmaz:MmTuc01_0816"/>
<protein>
    <submittedName>
        <fullName evidence="1">Uncharacterized protein</fullName>
    </submittedName>
</protein>
<proteinExistence type="predicted"/>